<protein>
    <submittedName>
        <fullName evidence="1">Omp28-related outer membrane protein</fullName>
    </submittedName>
</protein>
<evidence type="ECO:0000313" key="1">
    <source>
        <dbReference type="EMBL" id="TGX81391.1"/>
    </source>
</evidence>
<reference evidence="1" key="1">
    <citation type="submission" date="2019-04" db="EMBL/GenBank/DDBJ databases">
        <title>Microbes associate with the intestines of laboratory mice.</title>
        <authorList>
            <person name="Navarre W."/>
            <person name="Wong E."/>
            <person name="Huang K."/>
            <person name="Tropini C."/>
            <person name="Ng K."/>
            <person name="Yu B."/>
        </authorList>
    </citation>
    <scope>NUCLEOTIDE SEQUENCE</scope>
    <source>
        <strain evidence="1">NM73_A23</strain>
    </source>
</reference>
<dbReference type="Proteomes" id="UP000308886">
    <property type="component" value="Unassembled WGS sequence"/>
</dbReference>
<keyword evidence="2" id="KW-1185">Reference proteome</keyword>
<sequence length="657" mass="71304">MTMRKTLLALAAVLLMAGGVSAQKVSGFKAMKAEVGIVERQKGVAMKAEMPGKKKAPKKVQLADNEMIYGNYATDDIATAGIGLPRYPGKLIAATYLPITEGSKFNGATIKSIRFGLCCPVGASRVFIYPYYPDGSVGAALVSQDVETTVAGWNTVELTTPYAIDAKGVEAYFVGFEYTQVNTNNGQYYDDACFPLSFVPAGTAIQSTFVYGNLGQGTGWYDIGAESYGNLSVQCIVEKEGGFPLYDLQLGNMYSVPFVKPGKQLSYTATIFSEGKELPASFTLGVALDGKEVEIIPNANPAFEGGAMSFEGMLDIPADATVGEHNVSLYVKEINGEAVTTGNTVAVPFNVYVESLPRQKQLVEHFTSQYCTYCPLGINVLEKLVTTRNDIAWVSVHGDMSDQQKDMYTITEGGYIAGFQTMGFPSASFNRVLLPGEDALAIGLGFDPSYTDYAVEYLSSIIDYTNEIPALASIKLDAKYDEATRKLDITVSGETLETFTQFVGNNAALTVYLTEDGLVSKQLNQGRWITNFTHDNVLRKVLTHPYGDDIQMNGGKYEKTYSTTLNSTWDKDKMHIVAFISRKPANENLYDKLWVTNTETAAVKDATTTGIENIAGNSADVKEVARYSADGSRLTSPKKGLNIIKFSDGSIVKEIVK</sequence>
<evidence type="ECO:0000313" key="2">
    <source>
        <dbReference type="Proteomes" id="UP000308886"/>
    </source>
</evidence>
<proteinExistence type="predicted"/>
<comment type="caution">
    <text evidence="1">The sequence shown here is derived from an EMBL/GenBank/DDBJ whole genome shotgun (WGS) entry which is preliminary data.</text>
</comment>
<dbReference type="EMBL" id="SRZC01000017">
    <property type="protein sequence ID" value="TGX81391.1"/>
    <property type="molecule type" value="Genomic_DNA"/>
</dbReference>
<organism evidence="1 2">
    <name type="scientific">Palleniella muris</name>
    <dbReference type="NCBI Taxonomy" id="3038145"/>
    <lineage>
        <taxon>Bacteria</taxon>
        <taxon>Pseudomonadati</taxon>
        <taxon>Bacteroidota</taxon>
        <taxon>Bacteroidia</taxon>
        <taxon>Bacteroidales</taxon>
        <taxon>Prevotellaceae</taxon>
        <taxon>Palleniella</taxon>
    </lineage>
</organism>
<accession>A0AC61QNT3</accession>
<gene>
    <name evidence="1" type="ORF">E5358_10420</name>
</gene>
<name>A0AC61QNT3_9BACT</name>